<name>A0A4R5XG37_9AGAM</name>
<dbReference type="EMBL" id="ML170156">
    <property type="protein sequence ID" value="TDL29117.1"/>
    <property type="molecule type" value="Genomic_DNA"/>
</dbReference>
<keyword evidence="3" id="KW-1185">Reference proteome</keyword>
<evidence type="ECO:0000256" key="1">
    <source>
        <dbReference type="SAM" id="MobiDB-lite"/>
    </source>
</evidence>
<evidence type="ECO:0000313" key="2">
    <source>
        <dbReference type="EMBL" id="TDL29117.1"/>
    </source>
</evidence>
<dbReference type="AlphaFoldDB" id="A0A4R5XG37"/>
<gene>
    <name evidence="2" type="ORF">BD410DRAFT_4336</name>
</gene>
<organism evidence="2 3">
    <name type="scientific">Rickenella mellea</name>
    <dbReference type="NCBI Taxonomy" id="50990"/>
    <lineage>
        <taxon>Eukaryota</taxon>
        <taxon>Fungi</taxon>
        <taxon>Dikarya</taxon>
        <taxon>Basidiomycota</taxon>
        <taxon>Agaricomycotina</taxon>
        <taxon>Agaricomycetes</taxon>
        <taxon>Hymenochaetales</taxon>
        <taxon>Rickenellaceae</taxon>
        <taxon>Rickenella</taxon>
    </lineage>
</organism>
<sequence>MAGYSVKVPQKRQWSPGPQTPTPTYLPPPERPLSITSNIMTQFPHSSFSQRRSSTRQTIPPFPSFTLVLLGRSQRLRKAHTCTPVVQSVAGWGMVRVAQCVHLAGFLRCHDLDAFDYHAQPAYGDAHDIESTGILGMLEPKTDDSSEISVLDLGEPAVSTNAIQKVRYMRIKLLLFSRKQSH</sequence>
<feature type="region of interest" description="Disordered" evidence="1">
    <location>
        <begin position="1"/>
        <end position="31"/>
    </location>
</feature>
<accession>A0A4R5XG37</accession>
<evidence type="ECO:0000313" key="3">
    <source>
        <dbReference type="Proteomes" id="UP000294933"/>
    </source>
</evidence>
<proteinExistence type="predicted"/>
<dbReference type="VEuPathDB" id="FungiDB:BD410DRAFT_4336"/>
<protein>
    <submittedName>
        <fullName evidence="2">Uncharacterized protein</fullName>
    </submittedName>
</protein>
<reference evidence="2 3" key="1">
    <citation type="submission" date="2018-06" db="EMBL/GenBank/DDBJ databases">
        <title>A transcriptomic atlas of mushroom development highlights an independent origin of complex multicellularity.</title>
        <authorList>
            <consortium name="DOE Joint Genome Institute"/>
            <person name="Krizsan K."/>
            <person name="Almasi E."/>
            <person name="Merenyi Z."/>
            <person name="Sahu N."/>
            <person name="Viragh M."/>
            <person name="Koszo T."/>
            <person name="Mondo S."/>
            <person name="Kiss B."/>
            <person name="Balint B."/>
            <person name="Kues U."/>
            <person name="Barry K."/>
            <person name="Hegedus J.C."/>
            <person name="Henrissat B."/>
            <person name="Johnson J."/>
            <person name="Lipzen A."/>
            <person name="Ohm R."/>
            <person name="Nagy I."/>
            <person name="Pangilinan J."/>
            <person name="Yan J."/>
            <person name="Xiong Y."/>
            <person name="Grigoriev I.V."/>
            <person name="Hibbett D.S."/>
            <person name="Nagy L.G."/>
        </authorList>
    </citation>
    <scope>NUCLEOTIDE SEQUENCE [LARGE SCALE GENOMIC DNA]</scope>
    <source>
        <strain evidence="2 3">SZMC22713</strain>
    </source>
</reference>
<dbReference type="Proteomes" id="UP000294933">
    <property type="component" value="Unassembled WGS sequence"/>
</dbReference>
<feature type="compositionally biased region" description="Pro residues" evidence="1">
    <location>
        <begin position="18"/>
        <end position="31"/>
    </location>
</feature>